<reference evidence="2 3" key="1">
    <citation type="journal article" date="2023" name="Plants (Basel)">
        <title>Bridging the Gap: Combining Genomics and Transcriptomics Approaches to Understand Stylosanthes scabra, an Orphan Legume from the Brazilian Caatinga.</title>
        <authorList>
            <person name="Ferreira-Neto J.R.C."/>
            <person name="da Silva M.D."/>
            <person name="Binneck E."/>
            <person name="de Melo N.F."/>
            <person name="da Silva R.H."/>
            <person name="de Melo A.L.T.M."/>
            <person name="Pandolfi V."/>
            <person name="Bustamante F.O."/>
            <person name="Brasileiro-Vidal A.C."/>
            <person name="Benko-Iseppon A.M."/>
        </authorList>
    </citation>
    <scope>NUCLEOTIDE SEQUENCE [LARGE SCALE GENOMIC DNA]</scope>
    <source>
        <tissue evidence="2">Leaves</tissue>
    </source>
</reference>
<name>A0ABU6XLT5_9FABA</name>
<keyword evidence="3" id="KW-1185">Reference proteome</keyword>
<feature type="non-terminal residue" evidence="2">
    <location>
        <position position="1"/>
    </location>
</feature>
<feature type="compositionally biased region" description="Polar residues" evidence="1">
    <location>
        <begin position="20"/>
        <end position="29"/>
    </location>
</feature>
<dbReference type="Proteomes" id="UP001341840">
    <property type="component" value="Unassembled WGS sequence"/>
</dbReference>
<gene>
    <name evidence="2" type="ORF">PIB30_065668</name>
</gene>
<evidence type="ECO:0000313" key="2">
    <source>
        <dbReference type="EMBL" id="MED6198359.1"/>
    </source>
</evidence>
<dbReference type="EMBL" id="JASCZI010212106">
    <property type="protein sequence ID" value="MED6198359.1"/>
    <property type="molecule type" value="Genomic_DNA"/>
</dbReference>
<comment type="caution">
    <text evidence="2">The sequence shown here is derived from an EMBL/GenBank/DDBJ whole genome shotgun (WGS) entry which is preliminary data.</text>
</comment>
<accession>A0ABU6XLT5</accession>
<feature type="region of interest" description="Disordered" evidence="1">
    <location>
        <begin position="18"/>
        <end position="41"/>
    </location>
</feature>
<evidence type="ECO:0000256" key="1">
    <source>
        <dbReference type="SAM" id="MobiDB-lite"/>
    </source>
</evidence>
<protein>
    <submittedName>
        <fullName evidence="2">Uncharacterized protein</fullName>
    </submittedName>
</protein>
<proteinExistence type="predicted"/>
<sequence>INSYCPNRRMQISRVPLTTRKGSASSRSWRMSGEVSSPGRCGLVHRPGSSCSSGLRLTKVSSIAMGSTRRTRLPRRAVA</sequence>
<evidence type="ECO:0000313" key="3">
    <source>
        <dbReference type="Proteomes" id="UP001341840"/>
    </source>
</evidence>
<organism evidence="2 3">
    <name type="scientific">Stylosanthes scabra</name>
    <dbReference type="NCBI Taxonomy" id="79078"/>
    <lineage>
        <taxon>Eukaryota</taxon>
        <taxon>Viridiplantae</taxon>
        <taxon>Streptophyta</taxon>
        <taxon>Embryophyta</taxon>
        <taxon>Tracheophyta</taxon>
        <taxon>Spermatophyta</taxon>
        <taxon>Magnoliopsida</taxon>
        <taxon>eudicotyledons</taxon>
        <taxon>Gunneridae</taxon>
        <taxon>Pentapetalae</taxon>
        <taxon>rosids</taxon>
        <taxon>fabids</taxon>
        <taxon>Fabales</taxon>
        <taxon>Fabaceae</taxon>
        <taxon>Papilionoideae</taxon>
        <taxon>50 kb inversion clade</taxon>
        <taxon>dalbergioids sensu lato</taxon>
        <taxon>Dalbergieae</taxon>
        <taxon>Pterocarpus clade</taxon>
        <taxon>Stylosanthes</taxon>
    </lineage>
</organism>